<dbReference type="AlphaFoldDB" id="A0A453LAA8"/>
<dbReference type="InterPro" id="IPR017853">
    <property type="entry name" value="GH"/>
</dbReference>
<accession>A0A453LAA8</accession>
<keyword evidence="4" id="KW-1185">Reference proteome</keyword>
<evidence type="ECO:0000313" key="4">
    <source>
        <dbReference type="Proteomes" id="UP000015105"/>
    </source>
</evidence>
<dbReference type="GO" id="GO:0008422">
    <property type="term" value="F:beta-glucosidase activity"/>
    <property type="evidence" value="ECO:0007669"/>
    <property type="project" value="UniProtKB-ARBA"/>
</dbReference>
<reference evidence="4" key="2">
    <citation type="journal article" date="2017" name="Nat. Plants">
        <title>The Aegilops tauschii genome reveals multiple impacts of transposons.</title>
        <authorList>
            <person name="Zhao G."/>
            <person name="Zou C."/>
            <person name="Li K."/>
            <person name="Wang K."/>
            <person name="Li T."/>
            <person name="Gao L."/>
            <person name="Zhang X."/>
            <person name="Wang H."/>
            <person name="Yang Z."/>
            <person name="Liu X."/>
            <person name="Jiang W."/>
            <person name="Mao L."/>
            <person name="Kong X."/>
            <person name="Jiao Y."/>
            <person name="Jia J."/>
        </authorList>
    </citation>
    <scope>NUCLEOTIDE SEQUENCE [LARGE SCALE GENOMIC DNA]</scope>
    <source>
        <strain evidence="4">cv. AL8/78</strain>
    </source>
</reference>
<name>A0A453LAA8_AEGTS</name>
<evidence type="ECO:0000313" key="3">
    <source>
        <dbReference type="EnsemblPlants" id="AET5Gv20687900.59"/>
    </source>
</evidence>
<dbReference type="GO" id="GO:0005975">
    <property type="term" value="P:carbohydrate metabolic process"/>
    <property type="evidence" value="ECO:0007669"/>
    <property type="project" value="InterPro"/>
</dbReference>
<protein>
    <submittedName>
        <fullName evidence="3">Uncharacterized protein</fullName>
    </submittedName>
</protein>
<evidence type="ECO:0000256" key="2">
    <source>
        <dbReference type="RuleBase" id="RU003690"/>
    </source>
</evidence>
<organism evidence="3 4">
    <name type="scientific">Aegilops tauschii subsp. strangulata</name>
    <name type="common">Goatgrass</name>
    <dbReference type="NCBI Taxonomy" id="200361"/>
    <lineage>
        <taxon>Eukaryota</taxon>
        <taxon>Viridiplantae</taxon>
        <taxon>Streptophyta</taxon>
        <taxon>Embryophyta</taxon>
        <taxon>Tracheophyta</taxon>
        <taxon>Spermatophyta</taxon>
        <taxon>Magnoliopsida</taxon>
        <taxon>Liliopsida</taxon>
        <taxon>Poales</taxon>
        <taxon>Poaceae</taxon>
        <taxon>BOP clade</taxon>
        <taxon>Pooideae</taxon>
        <taxon>Triticodae</taxon>
        <taxon>Triticeae</taxon>
        <taxon>Triticinae</taxon>
        <taxon>Aegilops</taxon>
    </lineage>
</organism>
<evidence type="ECO:0000256" key="1">
    <source>
        <dbReference type="ARBA" id="ARBA00010838"/>
    </source>
</evidence>
<reference evidence="4" key="1">
    <citation type="journal article" date="2014" name="Science">
        <title>Ancient hybridizations among the ancestral genomes of bread wheat.</title>
        <authorList>
            <consortium name="International Wheat Genome Sequencing Consortium,"/>
            <person name="Marcussen T."/>
            <person name="Sandve S.R."/>
            <person name="Heier L."/>
            <person name="Spannagl M."/>
            <person name="Pfeifer M."/>
            <person name="Jakobsen K.S."/>
            <person name="Wulff B.B."/>
            <person name="Steuernagel B."/>
            <person name="Mayer K.F."/>
            <person name="Olsen O.A."/>
        </authorList>
    </citation>
    <scope>NUCLEOTIDE SEQUENCE [LARGE SCALE GENOMIC DNA]</scope>
    <source>
        <strain evidence="4">cv. AL8/78</strain>
    </source>
</reference>
<dbReference type="Pfam" id="PF00232">
    <property type="entry name" value="Glyco_hydro_1"/>
    <property type="match status" value="1"/>
</dbReference>
<dbReference type="Gene3D" id="3.20.20.80">
    <property type="entry name" value="Glycosidases"/>
    <property type="match status" value="1"/>
</dbReference>
<reference evidence="3" key="5">
    <citation type="journal article" date="2021" name="G3 (Bethesda)">
        <title>Aegilops tauschii genome assembly Aet v5.0 features greater sequence contiguity and improved annotation.</title>
        <authorList>
            <person name="Wang L."/>
            <person name="Zhu T."/>
            <person name="Rodriguez J.C."/>
            <person name="Deal K.R."/>
            <person name="Dubcovsky J."/>
            <person name="McGuire P.E."/>
            <person name="Lux T."/>
            <person name="Spannagl M."/>
            <person name="Mayer K.F.X."/>
            <person name="Baldrich P."/>
            <person name="Meyers B.C."/>
            <person name="Huo N."/>
            <person name="Gu Y.Q."/>
            <person name="Zhou H."/>
            <person name="Devos K.M."/>
            <person name="Bennetzen J.L."/>
            <person name="Unver T."/>
            <person name="Budak H."/>
            <person name="Gulick P.J."/>
            <person name="Galiba G."/>
            <person name="Kalapos B."/>
            <person name="Nelson D.R."/>
            <person name="Li P."/>
            <person name="You F.M."/>
            <person name="Luo M.C."/>
            <person name="Dvorak J."/>
        </authorList>
    </citation>
    <scope>NUCLEOTIDE SEQUENCE [LARGE SCALE GENOMIC DNA]</scope>
    <source>
        <strain evidence="3">cv. AL8/78</strain>
    </source>
</reference>
<proteinExistence type="inferred from homology"/>
<reference evidence="3" key="3">
    <citation type="journal article" date="2017" name="Nature">
        <title>Genome sequence of the progenitor of the wheat D genome Aegilops tauschii.</title>
        <authorList>
            <person name="Luo M.C."/>
            <person name="Gu Y.Q."/>
            <person name="Puiu D."/>
            <person name="Wang H."/>
            <person name="Twardziok S.O."/>
            <person name="Deal K.R."/>
            <person name="Huo N."/>
            <person name="Zhu T."/>
            <person name="Wang L."/>
            <person name="Wang Y."/>
            <person name="McGuire P.E."/>
            <person name="Liu S."/>
            <person name="Long H."/>
            <person name="Ramasamy R.K."/>
            <person name="Rodriguez J.C."/>
            <person name="Van S.L."/>
            <person name="Yuan L."/>
            <person name="Wang Z."/>
            <person name="Xia Z."/>
            <person name="Xiao L."/>
            <person name="Anderson O.D."/>
            <person name="Ouyang S."/>
            <person name="Liang Y."/>
            <person name="Zimin A.V."/>
            <person name="Pertea G."/>
            <person name="Qi P."/>
            <person name="Bennetzen J.L."/>
            <person name="Dai X."/>
            <person name="Dawson M.W."/>
            <person name="Muller H.G."/>
            <person name="Kugler K."/>
            <person name="Rivarola-Duarte L."/>
            <person name="Spannagl M."/>
            <person name="Mayer K.F.X."/>
            <person name="Lu F.H."/>
            <person name="Bevan M.W."/>
            <person name="Leroy P."/>
            <person name="Li P."/>
            <person name="You F.M."/>
            <person name="Sun Q."/>
            <person name="Liu Z."/>
            <person name="Lyons E."/>
            <person name="Wicker T."/>
            <person name="Salzberg S.L."/>
            <person name="Devos K.M."/>
            <person name="Dvorak J."/>
        </authorList>
    </citation>
    <scope>NUCLEOTIDE SEQUENCE [LARGE SCALE GENOMIC DNA]</scope>
    <source>
        <strain evidence="3">cv. AL8/78</strain>
    </source>
</reference>
<dbReference type="InterPro" id="IPR001360">
    <property type="entry name" value="Glyco_hydro_1"/>
</dbReference>
<reference evidence="3" key="4">
    <citation type="submission" date="2019-03" db="UniProtKB">
        <authorList>
            <consortium name="EnsemblPlants"/>
        </authorList>
    </citation>
    <scope>IDENTIFICATION</scope>
</reference>
<dbReference type="Gramene" id="AET5Gv20687900.59">
    <property type="protein sequence ID" value="AET5Gv20687900.59"/>
    <property type="gene ID" value="AET5Gv20687900"/>
</dbReference>
<comment type="similarity">
    <text evidence="1 2">Belongs to the glycosyl hydrolase 1 family.</text>
</comment>
<dbReference type="SUPFAM" id="SSF51445">
    <property type="entry name" value="(Trans)glycosidases"/>
    <property type="match status" value="1"/>
</dbReference>
<dbReference type="EnsemblPlants" id="AET5Gv20687900.59">
    <property type="protein sequence ID" value="AET5Gv20687900.59"/>
    <property type="gene ID" value="AET5Gv20687900"/>
</dbReference>
<dbReference type="PANTHER" id="PTHR10353:SF156">
    <property type="entry name" value="4-HYDROXY-7-METHOXY-3-OXO-3,4-DIHYDRO-2H-1,4-BENZOXAZIN-2-YL GLUCOSIDEBETA-D-GLUCOSIDASE"/>
    <property type="match status" value="1"/>
</dbReference>
<dbReference type="Proteomes" id="UP000015105">
    <property type="component" value="Chromosome 5D"/>
</dbReference>
<dbReference type="PANTHER" id="PTHR10353">
    <property type="entry name" value="GLYCOSYL HYDROLASE"/>
    <property type="match status" value="1"/>
</dbReference>
<sequence>MYEMGLDVYRFSIAWPRLIPDGRGEINPKGLEYYNNLIDELIRHGIQPHVTIYHFDLPQSLQDEYNGLLSPRFM</sequence>